<comment type="similarity">
    <text evidence="1 6">Belongs to the class-D beta-lactamase family.</text>
</comment>
<protein>
    <recommendedName>
        <fullName evidence="2 6">Beta-lactamase</fullName>
        <ecNumber evidence="2 6">3.5.2.6</ecNumber>
    </recommendedName>
</protein>
<evidence type="ECO:0000313" key="9">
    <source>
        <dbReference type="EMBL" id="AOZ04554.1"/>
    </source>
</evidence>
<reference evidence="9 10" key="1">
    <citation type="submission" date="2016-10" db="EMBL/GenBank/DDBJ databases">
        <title>Complete genome sequences of three Cupriavidus strains isolated from various Malaysian environments.</title>
        <authorList>
            <person name="Abdullah A.A.-A."/>
            <person name="Shafie N.A.H."/>
            <person name="Lau N.S."/>
        </authorList>
    </citation>
    <scope>NUCLEOTIDE SEQUENCE [LARGE SCALE GENOMIC DNA]</scope>
    <source>
        <strain evidence="9 10">USMAA1020</strain>
    </source>
</reference>
<keyword evidence="5 6" id="KW-0046">Antibiotic resistance</keyword>
<dbReference type="PROSITE" id="PS00337">
    <property type="entry name" value="BETA_LACTAMASE_D"/>
    <property type="match status" value="1"/>
</dbReference>
<dbReference type="InterPro" id="IPR001460">
    <property type="entry name" value="PCN-bd_Tpept"/>
</dbReference>
<name>A0ABM6EZR2_9BURK</name>
<evidence type="ECO:0000259" key="8">
    <source>
        <dbReference type="Pfam" id="PF00905"/>
    </source>
</evidence>
<evidence type="ECO:0000256" key="3">
    <source>
        <dbReference type="ARBA" id="ARBA00022729"/>
    </source>
</evidence>
<evidence type="ECO:0000256" key="5">
    <source>
        <dbReference type="ARBA" id="ARBA00023251"/>
    </source>
</evidence>
<feature type="signal peptide" evidence="7">
    <location>
        <begin position="1"/>
        <end position="18"/>
    </location>
</feature>
<organism evidence="9 10">
    <name type="scientific">Cupriavidus malaysiensis</name>
    <dbReference type="NCBI Taxonomy" id="367825"/>
    <lineage>
        <taxon>Bacteria</taxon>
        <taxon>Pseudomonadati</taxon>
        <taxon>Pseudomonadota</taxon>
        <taxon>Betaproteobacteria</taxon>
        <taxon>Burkholderiales</taxon>
        <taxon>Burkholderiaceae</taxon>
        <taxon>Cupriavidus</taxon>
    </lineage>
</organism>
<dbReference type="EMBL" id="CP017754">
    <property type="protein sequence ID" value="AOZ04554.1"/>
    <property type="molecule type" value="Genomic_DNA"/>
</dbReference>
<evidence type="ECO:0000256" key="4">
    <source>
        <dbReference type="ARBA" id="ARBA00022801"/>
    </source>
</evidence>
<dbReference type="RefSeq" id="WP_071068430.1">
    <property type="nucleotide sequence ID" value="NZ_CP017754.1"/>
</dbReference>
<sequence>MRTSTIFAALGAAVFTHAARAEVLCTALADAATGQVLVQEGRCDQRTSPASTFKIPIALMGFDAGVLHDEHSPALPFREGYTDWNPAWRQTADPQMWMRDSVVWYSQQVTQQLGAARFARYVQAFGYGNGDVRGDARKPDGLTQAWLGSSLQISPLEQLDFLGKLVRRALPVNQQAYQMTARITALGSLPGGWELHGKTGAWNWRPGDGAVGRFEAIGWFVGWATRADGRSVVFARLTREDREEKGSPGLRAREAMMRELPQRLQEL</sequence>
<evidence type="ECO:0000256" key="2">
    <source>
        <dbReference type="ARBA" id="ARBA00012865"/>
    </source>
</evidence>
<keyword evidence="10" id="KW-1185">Reference proteome</keyword>
<dbReference type="Gene3D" id="3.40.710.10">
    <property type="entry name" value="DD-peptidase/beta-lactamase superfamily"/>
    <property type="match status" value="1"/>
</dbReference>
<feature type="chain" id="PRO_5045901967" description="Beta-lactamase" evidence="7">
    <location>
        <begin position="19"/>
        <end position="267"/>
    </location>
</feature>
<evidence type="ECO:0000256" key="7">
    <source>
        <dbReference type="SAM" id="SignalP"/>
    </source>
</evidence>
<proteinExistence type="inferred from homology"/>
<dbReference type="SUPFAM" id="SSF56601">
    <property type="entry name" value="beta-lactamase/transpeptidase-like"/>
    <property type="match status" value="1"/>
</dbReference>
<evidence type="ECO:0000313" key="10">
    <source>
        <dbReference type="Proteomes" id="UP000177515"/>
    </source>
</evidence>
<comment type="catalytic activity">
    <reaction evidence="6">
        <text>a beta-lactam + H2O = a substituted beta-amino acid</text>
        <dbReference type="Rhea" id="RHEA:20401"/>
        <dbReference type="ChEBI" id="CHEBI:15377"/>
        <dbReference type="ChEBI" id="CHEBI:35627"/>
        <dbReference type="ChEBI" id="CHEBI:140347"/>
        <dbReference type="EC" id="3.5.2.6"/>
    </reaction>
</comment>
<dbReference type="Proteomes" id="UP000177515">
    <property type="component" value="Chromosome 1"/>
</dbReference>
<dbReference type="NCBIfam" id="NF000270">
    <property type="entry name" value="bla_class_D_alt"/>
    <property type="match status" value="1"/>
</dbReference>
<accession>A0ABM6EZR2</accession>
<evidence type="ECO:0000256" key="1">
    <source>
        <dbReference type="ARBA" id="ARBA00007898"/>
    </source>
</evidence>
<feature type="domain" description="Penicillin-binding protein transpeptidase" evidence="8">
    <location>
        <begin position="25"/>
        <end position="254"/>
    </location>
</feature>
<dbReference type="InterPro" id="IPR012338">
    <property type="entry name" value="Beta-lactam/transpept-like"/>
</dbReference>
<gene>
    <name evidence="9" type="ORF">BKK80_00880</name>
</gene>
<keyword evidence="3 7" id="KW-0732">Signal</keyword>
<evidence type="ECO:0000256" key="6">
    <source>
        <dbReference type="RuleBase" id="RU361140"/>
    </source>
</evidence>
<dbReference type="EC" id="3.5.2.6" evidence="2 6"/>
<dbReference type="Pfam" id="PF00905">
    <property type="entry name" value="Transpeptidase"/>
    <property type="match status" value="1"/>
</dbReference>
<dbReference type="InterPro" id="IPR002137">
    <property type="entry name" value="Beta-lactam_class-D_AS"/>
</dbReference>
<keyword evidence="4 6" id="KW-0378">Hydrolase</keyword>